<keyword evidence="4 6" id="KW-1133">Transmembrane helix</keyword>
<evidence type="ECO:0000313" key="9">
    <source>
        <dbReference type="Proteomes" id="UP000028602"/>
    </source>
</evidence>
<dbReference type="NCBIfam" id="NF033808">
    <property type="entry name" value="copper_CopD"/>
    <property type="match status" value="1"/>
</dbReference>
<feature type="transmembrane region" description="Helical" evidence="6">
    <location>
        <begin position="263"/>
        <end position="287"/>
    </location>
</feature>
<dbReference type="eggNOG" id="COG1276">
    <property type="taxonomic scope" value="Bacteria"/>
</dbReference>
<organism evidence="8 9">
    <name type="scientific">Tatumella ptyseos ATCC 33301</name>
    <dbReference type="NCBI Taxonomy" id="1005995"/>
    <lineage>
        <taxon>Bacteria</taxon>
        <taxon>Pseudomonadati</taxon>
        <taxon>Pseudomonadota</taxon>
        <taxon>Gammaproteobacteria</taxon>
        <taxon>Enterobacterales</taxon>
        <taxon>Erwiniaceae</taxon>
        <taxon>Tatumella</taxon>
    </lineage>
</organism>
<dbReference type="InterPro" id="IPR047689">
    <property type="entry name" value="CopD"/>
</dbReference>
<keyword evidence="9" id="KW-1185">Reference proteome</keyword>
<feature type="transmembrane region" description="Helical" evidence="6">
    <location>
        <begin position="222"/>
        <end position="243"/>
    </location>
</feature>
<feature type="transmembrane region" description="Helical" evidence="6">
    <location>
        <begin position="90"/>
        <end position="110"/>
    </location>
</feature>
<evidence type="ECO:0000256" key="1">
    <source>
        <dbReference type="ARBA" id="ARBA00004651"/>
    </source>
</evidence>
<feature type="transmembrane region" description="Helical" evidence="6">
    <location>
        <begin position="47"/>
        <end position="70"/>
    </location>
</feature>
<dbReference type="RefSeq" id="WP_051170733.1">
    <property type="nucleotide sequence ID" value="NZ_ATMJ01000017.1"/>
</dbReference>
<feature type="transmembrane region" description="Helical" evidence="6">
    <location>
        <begin position="117"/>
        <end position="137"/>
    </location>
</feature>
<keyword evidence="3 6" id="KW-0812">Transmembrane</keyword>
<gene>
    <name evidence="8" type="ORF">GTPT_2062</name>
</gene>
<feature type="domain" description="Copper resistance protein D" evidence="7">
    <location>
        <begin position="187"/>
        <end position="283"/>
    </location>
</feature>
<comment type="similarity">
    <text evidence="6">Belongs to the CopD family.</text>
</comment>
<evidence type="ECO:0000313" key="8">
    <source>
        <dbReference type="EMBL" id="KFD18764.1"/>
    </source>
</evidence>
<feature type="transmembrane region" description="Helical" evidence="6">
    <location>
        <begin position="12"/>
        <end position="35"/>
    </location>
</feature>
<evidence type="ECO:0000259" key="7">
    <source>
        <dbReference type="Pfam" id="PF05425"/>
    </source>
</evidence>
<dbReference type="GO" id="GO:0046688">
    <property type="term" value="P:response to copper ion"/>
    <property type="evidence" value="ECO:0007669"/>
    <property type="project" value="UniProtKB-UniRule"/>
</dbReference>
<keyword evidence="6" id="KW-0186">Copper</keyword>
<feature type="transmembrane region" description="Helical" evidence="6">
    <location>
        <begin position="197"/>
        <end position="216"/>
    </location>
</feature>
<proteinExistence type="inferred from homology"/>
<evidence type="ECO:0000256" key="3">
    <source>
        <dbReference type="ARBA" id="ARBA00022692"/>
    </source>
</evidence>
<keyword evidence="2 6" id="KW-1003">Cell membrane</keyword>
<accession>A0A085JE68</accession>
<dbReference type="Proteomes" id="UP000028602">
    <property type="component" value="Unassembled WGS sequence"/>
</dbReference>
<feature type="transmembrane region" description="Helical" evidence="6">
    <location>
        <begin position="149"/>
        <end position="168"/>
    </location>
</feature>
<evidence type="ECO:0000256" key="5">
    <source>
        <dbReference type="ARBA" id="ARBA00023136"/>
    </source>
</evidence>
<comment type="function">
    <text evidence="6">Involved in copper resistance.</text>
</comment>
<sequence>MTDFLYISLRFFHFSSLFLLTGCLMYLMLLTPAGYRNRLWNRLSSALRVSAGTALFSAIALFVLQTIMMSGDTAAIRQPELWVAVAGTRFGHAWLPEMTFAAVSFMLLRVGGETVRYPLLLSQLLQLFLTAMTGHAAMHDGWRGVAGEASQSLHVIAAAFWCGGLYPLRVLMKQGQRDPKDNTAILTMMKFSRSGHWAVALVLLTGLCNTLLIAGIPRHFSFWLSGVILKSVLVAGMVTLALLNRYRLVPRFRQFPAESRRMFIRLTQAEILLATGAIAVVSLFATLSPD</sequence>
<protein>
    <recommendedName>
        <fullName evidence="6">Copper resistance protein D</fullName>
    </recommendedName>
</protein>
<evidence type="ECO:0000256" key="4">
    <source>
        <dbReference type="ARBA" id="ARBA00022989"/>
    </source>
</evidence>
<dbReference type="EMBL" id="JMPR01000035">
    <property type="protein sequence ID" value="KFD18764.1"/>
    <property type="molecule type" value="Genomic_DNA"/>
</dbReference>
<name>A0A085JE68_9GAMM</name>
<dbReference type="PANTHER" id="PTHR34820:SF4">
    <property type="entry name" value="INNER MEMBRANE PROTEIN YEBZ"/>
    <property type="match status" value="1"/>
</dbReference>
<comment type="subcellular location">
    <subcellularLocation>
        <location evidence="6">Cell inner membrane</location>
        <topology evidence="6">Multi-pass membrane protein</topology>
    </subcellularLocation>
    <subcellularLocation>
        <location evidence="1">Cell membrane</location>
        <topology evidence="1">Multi-pass membrane protein</topology>
    </subcellularLocation>
</comment>
<dbReference type="PANTHER" id="PTHR34820">
    <property type="entry name" value="INNER MEMBRANE PROTEIN YEBZ"/>
    <property type="match status" value="1"/>
</dbReference>
<reference evidence="8 9" key="1">
    <citation type="submission" date="2014-05" db="EMBL/GenBank/DDBJ databases">
        <title>ATOL: Assembling a taxonomically balanced genome-scale reconstruction of the evolutionary history of the Enterobacteriaceae.</title>
        <authorList>
            <person name="Plunkett G.III."/>
            <person name="Neeno-Eckwall E.C."/>
            <person name="Glasner J.D."/>
            <person name="Perna N.T."/>
        </authorList>
    </citation>
    <scope>NUCLEOTIDE SEQUENCE [LARGE SCALE GENOMIC DNA]</scope>
    <source>
        <strain evidence="8 9">ATCC 33301</strain>
    </source>
</reference>
<evidence type="ECO:0000256" key="6">
    <source>
        <dbReference type="RuleBase" id="RU369037"/>
    </source>
</evidence>
<dbReference type="InterPro" id="IPR008457">
    <property type="entry name" value="Cu-R_CopD_dom"/>
</dbReference>
<keyword evidence="6" id="KW-0997">Cell inner membrane</keyword>
<dbReference type="GO" id="GO:0006825">
    <property type="term" value="P:copper ion transport"/>
    <property type="evidence" value="ECO:0007669"/>
    <property type="project" value="InterPro"/>
</dbReference>
<comment type="caution">
    <text evidence="8">The sequence shown here is derived from an EMBL/GenBank/DDBJ whole genome shotgun (WGS) entry which is preliminary data.</text>
</comment>
<dbReference type="Pfam" id="PF05425">
    <property type="entry name" value="CopD"/>
    <property type="match status" value="1"/>
</dbReference>
<dbReference type="GO" id="GO:0005886">
    <property type="term" value="C:plasma membrane"/>
    <property type="evidence" value="ECO:0007669"/>
    <property type="project" value="UniProtKB-SubCell"/>
</dbReference>
<dbReference type="InterPro" id="IPR032694">
    <property type="entry name" value="CopC/D"/>
</dbReference>
<keyword evidence="5 6" id="KW-0472">Membrane</keyword>
<dbReference type="AlphaFoldDB" id="A0A085JE68"/>
<evidence type="ECO:0000256" key="2">
    <source>
        <dbReference type="ARBA" id="ARBA00022475"/>
    </source>
</evidence>